<evidence type="ECO:0000256" key="1">
    <source>
        <dbReference type="SAM" id="MobiDB-lite"/>
    </source>
</evidence>
<evidence type="ECO:0000313" key="4">
    <source>
        <dbReference type="Proteomes" id="UP000032568"/>
    </source>
</evidence>
<dbReference type="EMBL" id="CP059735">
    <property type="protein sequence ID" value="WDD97916.1"/>
    <property type="molecule type" value="Genomic_DNA"/>
</dbReference>
<dbReference type="SUPFAM" id="SSF101898">
    <property type="entry name" value="NHL repeat"/>
    <property type="match status" value="1"/>
</dbReference>
<sequence>MTFHSTYRYRVLLLSILLLTACGGGSEETKETPQYTITTSANGGGEVTPASIDVASGQSTDFELSADDGFVVTHASGCNGTLNGTTYSTGNITSACAVTVTFETVEVAHEQTAPSVDILFPWTSSRTDADTLVVRGIASDPNGVAAIRVNGIEAEIQTNTSASLAKTTNTRQLSSTNETVENTEVNWQVSIPVSKPTLKISVESEDNLGNTDESASANVISYNLPSTFTLDNINNRLIGRNSYDSLLTVDLLTKEVSKITLTNASIETRLDRASNIEYIESQNSIIYPVWEENILSLYSIDLNSKEISSLIHHELDSRPVNITMDFSQSENILYLNLVYWSTDEGPGKSHIVKYVMETGEITTVANGTTASGKRIYSGDIAYSDNGLVVFNDLHGAWYDGLLSLAFDGSDLVTLTEPENLEMSRITVDVAAGIVYQTGTEGVIKVDLTTREKINISPSSEETELNFSSYYGSNALDLSNQKLLVHEWETDVIISVDLENGERAEFLSNGIGTGIKIAQPRSITLDVENNIVYVLDGGINENEAIVSVDLATGNRKLISKIKTLQDDGDVYDMVLDSAAQQLYVLLERREIIRIDIASQTSTVFSSSTVGSGVDFDVLTGMTLDKGNNRLLTTDWRLMALLAIDLSTGERTIIADSDTVGNGDFFNGPDDVEFDTENNRAFILNGDLGAIFSVDLSNGHSEQILDTCLNDDLEDVLVPDVGYLSRISFNAASRQLLIGARNLLSYDVDSNTCLSSSTTAPLDFILTDDNQIFAVGSNKLELLDFKSAETVTISK</sequence>
<dbReference type="Gene3D" id="2.120.10.30">
    <property type="entry name" value="TolB, C-terminal domain"/>
    <property type="match status" value="1"/>
</dbReference>
<keyword evidence="2" id="KW-0732">Signal</keyword>
<proteinExistence type="predicted"/>
<feature type="region of interest" description="Disordered" evidence="1">
    <location>
        <begin position="25"/>
        <end position="48"/>
    </location>
</feature>
<organism evidence="3 4">
    <name type="scientific">Thalassomonas actiniarum</name>
    <dbReference type="NCBI Taxonomy" id="485447"/>
    <lineage>
        <taxon>Bacteria</taxon>
        <taxon>Pseudomonadati</taxon>
        <taxon>Pseudomonadota</taxon>
        <taxon>Gammaproteobacteria</taxon>
        <taxon>Alteromonadales</taxon>
        <taxon>Colwelliaceae</taxon>
        <taxon>Thalassomonas</taxon>
    </lineage>
</organism>
<dbReference type="InterPro" id="IPR011042">
    <property type="entry name" value="6-blade_b-propeller_TolB-like"/>
</dbReference>
<feature type="chain" id="PRO_5042163436" evidence="2">
    <location>
        <begin position="27"/>
        <end position="793"/>
    </location>
</feature>
<protein>
    <submittedName>
        <fullName evidence="3">Uncharacterized protein</fullName>
    </submittedName>
</protein>
<dbReference type="AlphaFoldDB" id="A0AAE9YQV7"/>
<reference evidence="3 4" key="1">
    <citation type="journal article" date="2015" name="Genome Announc.">
        <title>Draft Genome Sequences of Marine Isolates of Thalassomonas viridans and Thalassomonas actiniarum.</title>
        <authorList>
            <person name="Olonade I."/>
            <person name="van Zyl L.J."/>
            <person name="Trindade M."/>
        </authorList>
    </citation>
    <scope>NUCLEOTIDE SEQUENCE [LARGE SCALE GENOMIC DNA]</scope>
    <source>
        <strain evidence="3 4">A5K-106</strain>
    </source>
</reference>
<feature type="compositionally biased region" description="Polar residues" evidence="1">
    <location>
        <begin position="32"/>
        <end position="41"/>
    </location>
</feature>
<dbReference type="RefSeq" id="WP_044832984.1">
    <property type="nucleotide sequence ID" value="NZ_CP059735.1"/>
</dbReference>
<reference evidence="3 4" key="2">
    <citation type="journal article" date="2022" name="Mar. Drugs">
        <title>Bioassay-Guided Fractionation Leads to the Detection of Cholic Acid Generated by the Rare Thalassomonas sp.</title>
        <authorList>
            <person name="Pheiffer F."/>
            <person name="Schneider Y.K."/>
            <person name="Hansen E.H."/>
            <person name="Andersen J.H."/>
            <person name="Isaksson J."/>
            <person name="Busche T."/>
            <person name="R C."/>
            <person name="Kalinowski J."/>
            <person name="Zyl L.V."/>
            <person name="Trindade M."/>
        </authorList>
    </citation>
    <scope>NUCLEOTIDE SEQUENCE [LARGE SCALE GENOMIC DNA]</scope>
    <source>
        <strain evidence="3 4">A5K-106</strain>
    </source>
</reference>
<dbReference type="Proteomes" id="UP000032568">
    <property type="component" value="Chromosome"/>
</dbReference>
<feature type="signal peptide" evidence="2">
    <location>
        <begin position="1"/>
        <end position="26"/>
    </location>
</feature>
<evidence type="ECO:0000256" key="2">
    <source>
        <dbReference type="SAM" id="SignalP"/>
    </source>
</evidence>
<keyword evidence="4" id="KW-1185">Reference proteome</keyword>
<gene>
    <name evidence="3" type="ORF">SG35_021895</name>
</gene>
<dbReference type="SUPFAM" id="SSF63825">
    <property type="entry name" value="YWTD domain"/>
    <property type="match status" value="1"/>
</dbReference>
<dbReference type="KEGG" id="tact:SG35_021895"/>
<name>A0AAE9YQV7_9GAMM</name>
<evidence type="ECO:0000313" key="3">
    <source>
        <dbReference type="EMBL" id="WDD97916.1"/>
    </source>
</evidence>
<accession>A0AAE9YQV7</accession>